<evidence type="ECO:0000313" key="11">
    <source>
        <dbReference type="Proteomes" id="UP001056648"/>
    </source>
</evidence>
<keyword evidence="3" id="KW-0547">Nucleotide-binding</keyword>
<evidence type="ECO:0000256" key="3">
    <source>
        <dbReference type="ARBA" id="ARBA00022741"/>
    </source>
</evidence>
<keyword evidence="4 7" id="KW-0418">Kinase</keyword>
<dbReference type="PROSITE" id="PS00445">
    <property type="entry name" value="FGGY_KINASES_2"/>
    <property type="match status" value="1"/>
</dbReference>
<evidence type="ECO:0000256" key="7">
    <source>
        <dbReference type="RuleBase" id="RU003733"/>
    </source>
</evidence>
<dbReference type="Proteomes" id="UP001056648">
    <property type="component" value="Chromosome 1"/>
</dbReference>
<evidence type="ECO:0000259" key="9">
    <source>
        <dbReference type="Pfam" id="PF02782"/>
    </source>
</evidence>
<dbReference type="InterPro" id="IPR018483">
    <property type="entry name" value="Carb_kinase_FGGY_CS"/>
</dbReference>
<comment type="similarity">
    <text evidence="1 7">Belongs to the FGGY kinase family.</text>
</comment>
<dbReference type="SUPFAM" id="SSF53067">
    <property type="entry name" value="Actin-like ATPase domain"/>
    <property type="match status" value="2"/>
</dbReference>
<protein>
    <recommendedName>
        <fullName evidence="6">ATP:glycerol 3-phosphotransferase</fullName>
    </recommendedName>
</protein>
<dbReference type="InterPro" id="IPR018485">
    <property type="entry name" value="FGGY_C"/>
</dbReference>
<dbReference type="InterPro" id="IPR000577">
    <property type="entry name" value="Carb_kinase_FGGY"/>
</dbReference>
<dbReference type="EMBL" id="CP098735">
    <property type="protein sequence ID" value="USE77910.1"/>
    <property type="molecule type" value="Genomic_DNA"/>
</dbReference>
<dbReference type="Pfam" id="PF00370">
    <property type="entry name" value="FGGY_N"/>
    <property type="match status" value="1"/>
</dbReference>
<evidence type="ECO:0000256" key="6">
    <source>
        <dbReference type="ARBA" id="ARBA00043149"/>
    </source>
</evidence>
<dbReference type="PANTHER" id="PTHR10196:SF69">
    <property type="entry name" value="GLYCEROL KINASE"/>
    <property type="match status" value="1"/>
</dbReference>
<keyword evidence="2 7" id="KW-0808">Transferase</keyword>
<dbReference type="Gene3D" id="3.30.420.40">
    <property type="match status" value="2"/>
</dbReference>
<dbReference type="RefSeq" id="WP_252252095.1">
    <property type="nucleotide sequence ID" value="NZ_CP098735.1"/>
</dbReference>
<dbReference type="InterPro" id="IPR043129">
    <property type="entry name" value="ATPase_NBD"/>
</dbReference>
<evidence type="ECO:0000313" key="10">
    <source>
        <dbReference type="EMBL" id="USE77910.1"/>
    </source>
</evidence>
<organism evidence="10 11">
    <name type="scientific">Cupriavidus gilardii</name>
    <dbReference type="NCBI Taxonomy" id="82541"/>
    <lineage>
        <taxon>Bacteria</taxon>
        <taxon>Pseudomonadati</taxon>
        <taxon>Pseudomonadota</taxon>
        <taxon>Betaproteobacteria</taxon>
        <taxon>Burkholderiales</taxon>
        <taxon>Burkholderiaceae</taxon>
        <taxon>Cupriavidus</taxon>
    </lineage>
</organism>
<dbReference type="Pfam" id="PF02782">
    <property type="entry name" value="FGGY_C"/>
    <property type="match status" value="1"/>
</dbReference>
<sequence length="529" mass="56295">MTRATDVILAIDEGTSGTRAALVGADGHVSCLEYTTLNVDSPRPGVVEQDANVLLDKTLAVCRATLAHADREGRRVVAFAIATQRATAVLWDTATGRALVPAMVWQDTRYAAELDRLAADWDAKLRPSVGRPAGVRSPYLWAARHLRETPAVADAWRARRLAFGTIDSWLLWHLSSERAVVTTPTNATSCSAYVLAEHRYRLDWLDALGFPAELLPALRQDADDFGRTRADLLGIDVPILACAGDQLAGAIGLGCLDPGQSMCLHGTGSFVDLIVGPTLPPAMGRSDSTLTMTARRHGGQSHFSVETFVATTGSALNWICDKLRWFDDARQISALAAGVSSAGGVTFLPALTGLRVPRMEPAARAALNGISMATTQAEIAYAILDGIAQSVSSCIEANRDMAGVEVSSLLVGGGLSGSDALLQMQADLTGLPILRMKETDRASLRGIAFLAGSSGLLWDDLRQARATTAADAVFEPVIGADEREQRRSLWHTRVASELGHVDAVAHVQAQAHARAIASSSLNHKEKQSA</sequence>
<dbReference type="GO" id="GO:0016301">
    <property type="term" value="F:kinase activity"/>
    <property type="evidence" value="ECO:0007669"/>
    <property type="project" value="UniProtKB-KW"/>
</dbReference>
<reference evidence="10" key="1">
    <citation type="submission" date="2022-06" db="EMBL/GenBank/DDBJ databases">
        <title>Complete genome sequence and characterization of Cupriavidus gilardii QJ1 isolated from contaminating cells.</title>
        <authorList>
            <person name="Qi J."/>
        </authorList>
    </citation>
    <scope>NUCLEOTIDE SEQUENCE</scope>
    <source>
        <strain evidence="10">QJ1</strain>
    </source>
</reference>
<evidence type="ECO:0000256" key="2">
    <source>
        <dbReference type="ARBA" id="ARBA00022679"/>
    </source>
</evidence>
<feature type="domain" description="Carbohydrate kinase FGGY C-terminal" evidence="9">
    <location>
        <begin position="263"/>
        <end position="452"/>
    </location>
</feature>
<evidence type="ECO:0000259" key="8">
    <source>
        <dbReference type="Pfam" id="PF00370"/>
    </source>
</evidence>
<evidence type="ECO:0000256" key="1">
    <source>
        <dbReference type="ARBA" id="ARBA00009156"/>
    </source>
</evidence>
<dbReference type="InterPro" id="IPR018484">
    <property type="entry name" value="FGGY_N"/>
</dbReference>
<evidence type="ECO:0000256" key="4">
    <source>
        <dbReference type="ARBA" id="ARBA00022777"/>
    </source>
</evidence>
<proteinExistence type="inferred from homology"/>
<evidence type="ECO:0000256" key="5">
    <source>
        <dbReference type="ARBA" id="ARBA00022840"/>
    </source>
</evidence>
<dbReference type="PIRSF" id="PIRSF000538">
    <property type="entry name" value="GlpK"/>
    <property type="match status" value="1"/>
</dbReference>
<keyword evidence="11" id="KW-1185">Reference proteome</keyword>
<keyword evidence="5" id="KW-0067">ATP-binding</keyword>
<gene>
    <name evidence="10" type="ORF">NDR89_02355</name>
</gene>
<dbReference type="PANTHER" id="PTHR10196">
    <property type="entry name" value="SUGAR KINASE"/>
    <property type="match status" value="1"/>
</dbReference>
<accession>A0ABY4VT41</accession>
<name>A0ABY4VT41_9BURK</name>
<feature type="domain" description="Carbohydrate kinase FGGY N-terminal" evidence="8">
    <location>
        <begin position="7"/>
        <end position="252"/>
    </location>
</feature>